<evidence type="ECO:0000256" key="3">
    <source>
        <dbReference type="ARBA" id="ARBA00022526"/>
    </source>
</evidence>
<dbReference type="PANTHER" id="PTHR47779">
    <property type="entry name" value="SYNTHASE (CCG-9), PUTATIVE (AFU_ORTHOLOGUE AFUA_3G12100)-RELATED"/>
    <property type="match status" value="1"/>
</dbReference>
<dbReference type="PANTHER" id="PTHR47779:SF1">
    <property type="entry name" value="SYNTHASE (CCG-9), PUTATIVE (AFU_ORTHOLOGUE AFUA_3G12100)-RELATED"/>
    <property type="match status" value="1"/>
</dbReference>
<accession>A0A3A4N2I8</accession>
<dbReference type="SUPFAM" id="SSF53756">
    <property type="entry name" value="UDP-Glycosyltransferase/glycogen phosphorylase"/>
    <property type="match status" value="1"/>
</dbReference>
<dbReference type="InterPro" id="IPR052078">
    <property type="entry name" value="Trehalose_Metab_GTase"/>
</dbReference>
<evidence type="ECO:0000259" key="8">
    <source>
        <dbReference type="Pfam" id="PF21269"/>
    </source>
</evidence>
<dbReference type="InterPro" id="IPR001296">
    <property type="entry name" value="Glyco_trans_1"/>
</dbReference>
<dbReference type="Pfam" id="PF21269">
    <property type="entry name" value="TreT_GT1"/>
    <property type="match status" value="1"/>
</dbReference>
<evidence type="ECO:0000313" key="9">
    <source>
        <dbReference type="EMBL" id="RJP16217.1"/>
    </source>
</evidence>
<keyword evidence="4" id="KW-0328">Glycosyltransferase</keyword>
<evidence type="ECO:0000256" key="1">
    <source>
        <dbReference type="ARBA" id="ARBA00009481"/>
    </source>
</evidence>
<comment type="caution">
    <text evidence="9">The sequence shown here is derived from an EMBL/GenBank/DDBJ whole genome shotgun (WGS) entry which is preliminary data.</text>
</comment>
<protein>
    <submittedName>
        <fullName evidence="9">Glycosyltransferase</fullName>
    </submittedName>
</protein>
<evidence type="ECO:0000256" key="5">
    <source>
        <dbReference type="ARBA" id="ARBA00022679"/>
    </source>
</evidence>
<dbReference type="InterPro" id="IPR049438">
    <property type="entry name" value="TreT_GT1"/>
</dbReference>
<evidence type="ECO:0000313" key="10">
    <source>
        <dbReference type="Proteomes" id="UP000265882"/>
    </source>
</evidence>
<keyword evidence="6" id="KW-0119">Carbohydrate metabolism</keyword>
<dbReference type="AlphaFoldDB" id="A0A3A4N2I8"/>
<evidence type="ECO:0000256" key="2">
    <source>
        <dbReference type="ARBA" id="ARBA00011738"/>
    </source>
</evidence>
<comment type="subunit">
    <text evidence="2">Homodimer.</text>
</comment>
<dbReference type="Proteomes" id="UP000265882">
    <property type="component" value="Unassembled WGS sequence"/>
</dbReference>
<dbReference type="EMBL" id="QZKU01000128">
    <property type="protein sequence ID" value="RJP16217.1"/>
    <property type="molecule type" value="Genomic_DNA"/>
</dbReference>
<keyword evidence="5 9" id="KW-0808">Transferase</keyword>
<feature type="domain" description="Glycosyl transferase family 1" evidence="7">
    <location>
        <begin position="208"/>
        <end position="371"/>
    </location>
</feature>
<gene>
    <name evidence="9" type="ORF">C4520_19520</name>
</gene>
<dbReference type="Gene3D" id="3.40.50.2000">
    <property type="entry name" value="Glycogen Phosphorylase B"/>
    <property type="match status" value="2"/>
</dbReference>
<name>A0A3A4N2I8_ABYX5</name>
<dbReference type="Pfam" id="PF00534">
    <property type="entry name" value="Glycos_transf_1"/>
    <property type="match status" value="1"/>
</dbReference>
<evidence type="ECO:0000256" key="4">
    <source>
        <dbReference type="ARBA" id="ARBA00022676"/>
    </source>
</evidence>
<organism evidence="9 10">
    <name type="scientific">Abyssobacteria bacterium (strain SURF_5)</name>
    <dbReference type="NCBI Taxonomy" id="2093360"/>
    <lineage>
        <taxon>Bacteria</taxon>
        <taxon>Pseudomonadati</taxon>
        <taxon>Candidatus Hydrogenedentota</taxon>
        <taxon>Candidatus Abyssobacteria</taxon>
    </lineage>
</organism>
<feature type="domain" description="Trehalose synthase N-terminal" evidence="8">
    <location>
        <begin position="33"/>
        <end position="172"/>
    </location>
</feature>
<reference evidence="9 10" key="1">
    <citation type="journal article" date="2017" name="ISME J.">
        <title>Energy and carbon metabolisms in a deep terrestrial subsurface fluid microbial community.</title>
        <authorList>
            <person name="Momper L."/>
            <person name="Jungbluth S.P."/>
            <person name="Lee M.D."/>
            <person name="Amend J.P."/>
        </authorList>
    </citation>
    <scope>NUCLEOTIDE SEQUENCE [LARGE SCALE GENOMIC DNA]</scope>
    <source>
        <strain evidence="9">SURF_5</strain>
    </source>
</reference>
<comment type="similarity">
    <text evidence="1">Belongs to the glycosyltransferase group 1 family. Glycosyltransferase 4 subfamily.</text>
</comment>
<dbReference type="GO" id="GO:0016757">
    <property type="term" value="F:glycosyltransferase activity"/>
    <property type="evidence" value="ECO:0007669"/>
    <property type="project" value="UniProtKB-KW"/>
</dbReference>
<proteinExistence type="inferred from homology"/>
<evidence type="ECO:0000256" key="6">
    <source>
        <dbReference type="ARBA" id="ARBA00023277"/>
    </source>
</evidence>
<dbReference type="GO" id="GO:0006006">
    <property type="term" value="P:glucose metabolic process"/>
    <property type="evidence" value="ECO:0007669"/>
    <property type="project" value="UniProtKB-KW"/>
</dbReference>
<sequence>MSSIQDYEPLIGGKAVERIMKKAKPLHDLHVANINSTYYGGGVAEMLSSLTLLMNSVGIKTGWRIIQGSPDFFSITKKFHNALQGGEINLSRRKKEIYEEVIHENSLRNHLTHDMVIIHDPQPLPMINHYRRRGPWIWRCHVDLTSPNRQAWDYLKQFIERYDAVILSSRMYEREDLKAPQVVFVPAINPFSILNREMRVDEIEERLAHYHIPTDLPLVVQISRFDRWKDPVGVIESFKIARKQVDATLVLLGNVATDDPEGAEVYQSLMDSREERIIIMSHQDTALVNALQRKADVVLQKSLREGFGLTVAEAMWKGTPVIGGDVGGIRLQIEDGVNGYLVSSNEEAADRIVRLLRNKDLRMEMGEKARETVKRNFLLTRYLEQYLDLFSSFRPHFDLAR</sequence>
<evidence type="ECO:0000259" key="7">
    <source>
        <dbReference type="Pfam" id="PF00534"/>
    </source>
</evidence>
<keyword evidence="3" id="KW-0313">Glucose metabolism</keyword>